<organism evidence="7 8">
    <name type="scientific">Clavelina lepadiformis</name>
    <name type="common">Light-bulb sea squirt</name>
    <name type="synonym">Ascidia lepadiformis</name>
    <dbReference type="NCBI Taxonomy" id="159417"/>
    <lineage>
        <taxon>Eukaryota</taxon>
        <taxon>Metazoa</taxon>
        <taxon>Chordata</taxon>
        <taxon>Tunicata</taxon>
        <taxon>Ascidiacea</taxon>
        <taxon>Aplousobranchia</taxon>
        <taxon>Clavelinidae</taxon>
        <taxon>Clavelina</taxon>
    </lineage>
</organism>
<dbReference type="InterPro" id="IPR000884">
    <property type="entry name" value="TSP1_rpt"/>
</dbReference>
<evidence type="ECO:0000313" key="7">
    <source>
        <dbReference type="EMBL" id="CAK8686584.1"/>
    </source>
</evidence>
<keyword evidence="4" id="KW-0677">Repeat</keyword>
<dbReference type="Proteomes" id="UP001642483">
    <property type="component" value="Unassembled WGS sequence"/>
</dbReference>
<evidence type="ECO:0000256" key="6">
    <source>
        <dbReference type="SAM" id="SignalP"/>
    </source>
</evidence>
<dbReference type="InterPro" id="IPR036383">
    <property type="entry name" value="TSP1_rpt_sf"/>
</dbReference>
<evidence type="ECO:0000256" key="2">
    <source>
        <dbReference type="ARBA" id="ARBA00022525"/>
    </source>
</evidence>
<proteinExistence type="predicted"/>
<dbReference type="SUPFAM" id="SSF82895">
    <property type="entry name" value="TSP-1 type 1 repeat"/>
    <property type="match status" value="3"/>
</dbReference>
<protein>
    <submittedName>
        <fullName evidence="7">Uncharacterized protein</fullName>
    </submittedName>
</protein>
<evidence type="ECO:0000313" key="8">
    <source>
        <dbReference type="Proteomes" id="UP001642483"/>
    </source>
</evidence>
<gene>
    <name evidence="7" type="ORF">CVLEPA_LOCUS18504</name>
</gene>
<dbReference type="PANTHER" id="PTHR22906:SF43">
    <property type="entry name" value="PROPERDIN"/>
    <property type="match status" value="1"/>
</dbReference>
<name>A0ABP0G724_CLALP</name>
<feature type="chain" id="PRO_5046297299" evidence="6">
    <location>
        <begin position="21"/>
        <end position="773"/>
    </location>
</feature>
<dbReference type="Gene3D" id="2.20.100.10">
    <property type="entry name" value="Thrombospondin type-1 (TSP1) repeat"/>
    <property type="match status" value="3"/>
</dbReference>
<dbReference type="PROSITE" id="PS50092">
    <property type="entry name" value="TSP1"/>
    <property type="match status" value="3"/>
</dbReference>
<dbReference type="InterPro" id="IPR052065">
    <property type="entry name" value="Compl_asym_regulator"/>
</dbReference>
<evidence type="ECO:0000256" key="5">
    <source>
        <dbReference type="ARBA" id="ARBA00023157"/>
    </source>
</evidence>
<dbReference type="Pfam" id="PF00090">
    <property type="entry name" value="TSP_1"/>
    <property type="match status" value="3"/>
</dbReference>
<keyword evidence="5" id="KW-1015">Disulfide bond</keyword>
<comment type="subcellular location">
    <subcellularLocation>
        <location evidence="1">Secreted</location>
    </subcellularLocation>
</comment>
<reference evidence="7 8" key="1">
    <citation type="submission" date="2024-02" db="EMBL/GenBank/DDBJ databases">
        <authorList>
            <person name="Daric V."/>
            <person name="Darras S."/>
        </authorList>
    </citation>
    <scope>NUCLEOTIDE SEQUENCE [LARGE SCALE GENOMIC DNA]</scope>
</reference>
<comment type="caution">
    <text evidence="7">The sequence shown here is derived from an EMBL/GenBank/DDBJ whole genome shotgun (WGS) entry which is preliminary data.</text>
</comment>
<keyword evidence="8" id="KW-1185">Reference proteome</keyword>
<keyword evidence="3 6" id="KW-0732">Signal</keyword>
<dbReference type="EMBL" id="CAWYQH010000102">
    <property type="protein sequence ID" value="CAK8686584.1"/>
    <property type="molecule type" value="Genomic_DNA"/>
</dbReference>
<evidence type="ECO:0000256" key="4">
    <source>
        <dbReference type="ARBA" id="ARBA00022737"/>
    </source>
</evidence>
<evidence type="ECO:0000256" key="1">
    <source>
        <dbReference type="ARBA" id="ARBA00004613"/>
    </source>
</evidence>
<dbReference type="PANTHER" id="PTHR22906">
    <property type="entry name" value="PROPERDIN"/>
    <property type="match status" value="1"/>
</dbReference>
<dbReference type="SMART" id="SM00209">
    <property type="entry name" value="TSP1"/>
    <property type="match status" value="3"/>
</dbReference>
<sequence length="773" mass="84586">MKLLSFCLFIAILSTKLCNADDECFEQKIDLIVNGTCVSDPANRLPCCDLCTGIIVVGEQNCSSNIHCCFEDGFCYLKQLVEDLSAPKRTFDIDALGKGFQDDLGGSQDDDSVSSRTGFVQSGLNENVLAYLSSGGNPAVLCPKFPATCGPLFYNNPNDIQPTLNVPYCQRIACQAENPLLEFDFAGCLGTPGCAFDYELYLYRSVLSQAILPGVPVCHLAIRNRAFQTRAAEYVQQTGSWNPLLTNCLIREYEGEIYGDTAGCSMVNVLEEVGFKAKRVGWKDITSRDCSLINGCWRGNGVCVYSLPLTNIKVRSSHDVPVHQNIFFGQDHGRPICLPFDDSAKDSEFLDSYHSCLRAGCAADVDSETILKHLRGVSFSYLPLTMQHQYWAMALLGEVRADNWKEVADNLIESSQAQGANAHILNQVLPSNILGTSSTNFSGLPFSIALNISGHSSLQNAFTTFGSFGQFGTFGSNPDISPRSLGVPDTQPTSNSFNLGNTRLALSSGHQTSQSLNTLQNLLSGIGIPPPIPVEPRFEIPCPYKKVQWFNFPPLKGSFEGCCEKPTCYLPKEAIRDGFSGIASYRTLWSSWSPCSTTCGWGQSNRRRHCVGDKCGPFEEQTHICNQAPCAVFSPWGTFSNCTASCGGGTRYRSRFCITKQPCVGPTRQVESCMTGACPIFRTISPWSRCNVNCGEGKQTRRRICVSGGASGCPDNPDEERKCLRYCGGMRPQFGECDKTTCTRNVTSACLKGDGTPGYCRRKPIQDRTVRCC</sequence>
<evidence type="ECO:0000256" key="3">
    <source>
        <dbReference type="ARBA" id="ARBA00022729"/>
    </source>
</evidence>
<accession>A0ABP0G724</accession>
<feature type="signal peptide" evidence="6">
    <location>
        <begin position="1"/>
        <end position="20"/>
    </location>
</feature>
<keyword evidence="2" id="KW-0964">Secreted</keyword>